<dbReference type="GO" id="GO:0003723">
    <property type="term" value="F:RNA binding"/>
    <property type="evidence" value="ECO:0007669"/>
    <property type="project" value="InterPro"/>
</dbReference>
<feature type="active site" evidence="3">
    <location>
        <position position="141"/>
    </location>
</feature>
<feature type="active site" evidence="3">
    <location>
        <position position="137"/>
    </location>
</feature>
<dbReference type="SUPFAM" id="SSF55895">
    <property type="entry name" value="Ribonuclease Rh-like"/>
    <property type="match status" value="1"/>
</dbReference>
<comment type="similarity">
    <text evidence="1 4">Belongs to the RNase T2 family.</text>
</comment>
<dbReference type="GO" id="GO:0005576">
    <property type="term" value="C:extracellular region"/>
    <property type="evidence" value="ECO:0007669"/>
    <property type="project" value="TreeGrafter"/>
</dbReference>
<evidence type="ECO:0000313" key="6">
    <source>
        <dbReference type="Proteomes" id="UP000835052"/>
    </source>
</evidence>
<dbReference type="AlphaFoldDB" id="A0A8S1GVK5"/>
<keyword evidence="2" id="KW-1015">Disulfide bond</keyword>
<comment type="caution">
    <text evidence="5">The sequence shown here is derived from an EMBL/GenBank/DDBJ whole genome shotgun (WGS) entry which is preliminary data.</text>
</comment>
<organism evidence="5 6">
    <name type="scientific">Caenorhabditis auriculariae</name>
    <dbReference type="NCBI Taxonomy" id="2777116"/>
    <lineage>
        <taxon>Eukaryota</taxon>
        <taxon>Metazoa</taxon>
        <taxon>Ecdysozoa</taxon>
        <taxon>Nematoda</taxon>
        <taxon>Chromadorea</taxon>
        <taxon>Rhabditida</taxon>
        <taxon>Rhabditina</taxon>
        <taxon>Rhabditomorpha</taxon>
        <taxon>Rhabditoidea</taxon>
        <taxon>Rhabditidae</taxon>
        <taxon>Peloderinae</taxon>
        <taxon>Caenorhabditis</taxon>
    </lineage>
</organism>
<evidence type="ECO:0000256" key="1">
    <source>
        <dbReference type="ARBA" id="ARBA00007469"/>
    </source>
</evidence>
<accession>A0A8S1GVK5</accession>
<feature type="active site" evidence="3">
    <location>
        <position position="83"/>
    </location>
</feature>
<dbReference type="Gene3D" id="3.90.730.10">
    <property type="entry name" value="Ribonuclease T2-like"/>
    <property type="match status" value="1"/>
</dbReference>
<dbReference type="InterPro" id="IPR018188">
    <property type="entry name" value="RNase_T2_His_AS_1"/>
</dbReference>
<dbReference type="OrthoDB" id="435754at2759"/>
<dbReference type="PANTHER" id="PTHR11240">
    <property type="entry name" value="RIBONUCLEASE T2"/>
    <property type="match status" value="1"/>
</dbReference>
<sequence length="279" mass="31318">MTQASELGVVRPQPSLEIDNTDSAMILPFLLFLVLFDRCSAIGAKFDYFMLTKIYPTAVCRADDDTVPDSCEIPDGTPSWTMHGLWPNFANGSYPQFCPAVPKHFNEDLIKLIEPKLTNFWPNLYPSKSKASFWKHEYDKHGTCAQSEKNFDSELKYFQQAIDLFALFDVDAALSSLPRGSLVTKAEVLQALQPLSKSQSVQIHCLRDKKTSQTLLADVRLCINKDLSPRACPDRLNNRLPTVSDVLPNFVPCPGQFVYLPLSPETTFSHPKNLNSISL</sequence>
<dbReference type="CDD" id="cd01061">
    <property type="entry name" value="RNase_T2_euk"/>
    <property type="match status" value="1"/>
</dbReference>
<protein>
    <submittedName>
        <fullName evidence="5">Uncharacterized protein</fullName>
    </submittedName>
</protein>
<evidence type="ECO:0000256" key="2">
    <source>
        <dbReference type="ARBA" id="ARBA00023157"/>
    </source>
</evidence>
<evidence type="ECO:0000256" key="3">
    <source>
        <dbReference type="PIRSR" id="PIRSR633697-1"/>
    </source>
</evidence>
<dbReference type="PANTHER" id="PTHR11240:SF22">
    <property type="entry name" value="RIBONUCLEASE T2"/>
    <property type="match status" value="1"/>
</dbReference>
<name>A0A8S1GVK5_9PELO</name>
<evidence type="ECO:0000313" key="5">
    <source>
        <dbReference type="EMBL" id="CAD6186768.1"/>
    </source>
</evidence>
<dbReference type="Proteomes" id="UP000835052">
    <property type="component" value="Unassembled WGS sequence"/>
</dbReference>
<reference evidence="5" key="1">
    <citation type="submission" date="2020-10" db="EMBL/GenBank/DDBJ databases">
        <authorList>
            <person name="Kikuchi T."/>
        </authorList>
    </citation>
    <scope>NUCLEOTIDE SEQUENCE</scope>
    <source>
        <strain evidence="5">NKZ352</strain>
    </source>
</reference>
<dbReference type="PROSITE" id="PS00531">
    <property type="entry name" value="RNASE_T2_2"/>
    <property type="match status" value="1"/>
</dbReference>
<evidence type="ECO:0000256" key="4">
    <source>
        <dbReference type="RuleBase" id="RU004328"/>
    </source>
</evidence>
<dbReference type="InterPro" id="IPR036430">
    <property type="entry name" value="RNase_T2-like_sf"/>
</dbReference>
<dbReference type="InterPro" id="IPR033130">
    <property type="entry name" value="RNase_T2_His_AS_2"/>
</dbReference>
<dbReference type="PROSITE" id="PS00530">
    <property type="entry name" value="RNASE_T2_1"/>
    <property type="match status" value="1"/>
</dbReference>
<gene>
    <name evidence="5" type="ORF">CAUJ_LOCUS2687</name>
</gene>
<proteinExistence type="inferred from homology"/>
<dbReference type="GO" id="GO:0033897">
    <property type="term" value="F:ribonuclease T2 activity"/>
    <property type="evidence" value="ECO:0007669"/>
    <property type="project" value="InterPro"/>
</dbReference>
<dbReference type="InterPro" id="IPR001568">
    <property type="entry name" value="RNase_T2-like"/>
</dbReference>
<keyword evidence="6" id="KW-1185">Reference proteome</keyword>
<dbReference type="Pfam" id="PF00445">
    <property type="entry name" value="Ribonuclease_T2"/>
    <property type="match status" value="1"/>
</dbReference>
<dbReference type="GO" id="GO:0006401">
    <property type="term" value="P:RNA catabolic process"/>
    <property type="evidence" value="ECO:0007669"/>
    <property type="project" value="TreeGrafter"/>
</dbReference>
<dbReference type="InterPro" id="IPR033697">
    <property type="entry name" value="Ribonuclease_T2_eukaryotic"/>
</dbReference>
<dbReference type="EMBL" id="CAJGYM010000005">
    <property type="protein sequence ID" value="CAD6186768.1"/>
    <property type="molecule type" value="Genomic_DNA"/>
</dbReference>